<evidence type="ECO:0000256" key="8">
    <source>
        <dbReference type="ARBA" id="ARBA00023316"/>
    </source>
</evidence>
<accession>A0AA39QR29</accession>
<dbReference type="Proteomes" id="UP001166286">
    <property type="component" value="Unassembled WGS sequence"/>
</dbReference>
<evidence type="ECO:0000259" key="11">
    <source>
        <dbReference type="PROSITE" id="PS51762"/>
    </source>
</evidence>
<evidence type="ECO:0000256" key="7">
    <source>
        <dbReference type="ARBA" id="ARBA00023180"/>
    </source>
</evidence>
<feature type="compositionally biased region" description="Polar residues" evidence="9">
    <location>
        <begin position="132"/>
        <end position="145"/>
    </location>
</feature>
<keyword evidence="4" id="KW-0735">Signal-anchor</keyword>
<dbReference type="InterPro" id="IPR000757">
    <property type="entry name" value="Beta-glucanase-like"/>
</dbReference>
<reference evidence="12" key="1">
    <citation type="submission" date="2023-03" db="EMBL/GenBank/DDBJ databases">
        <title>Complete genome of Cladonia borealis.</title>
        <authorList>
            <person name="Park H."/>
        </authorList>
    </citation>
    <scope>NUCLEOTIDE SEQUENCE</scope>
    <source>
        <strain evidence="12">ANT050790</strain>
    </source>
</reference>
<feature type="compositionally biased region" description="Polar residues" evidence="9">
    <location>
        <begin position="99"/>
        <end position="110"/>
    </location>
</feature>
<dbReference type="EMBL" id="JAFEKC020000023">
    <property type="protein sequence ID" value="KAK0507603.1"/>
    <property type="molecule type" value="Genomic_DNA"/>
</dbReference>
<evidence type="ECO:0000313" key="12">
    <source>
        <dbReference type="EMBL" id="KAK0507603.1"/>
    </source>
</evidence>
<evidence type="ECO:0000256" key="3">
    <source>
        <dbReference type="ARBA" id="ARBA00022692"/>
    </source>
</evidence>
<feature type="compositionally biased region" description="Polar residues" evidence="9">
    <location>
        <begin position="30"/>
        <end position="39"/>
    </location>
</feature>
<keyword evidence="3 10" id="KW-0812">Transmembrane</keyword>
<sequence length="774" mass="84838">MDREAIMLPPSKPTSIRGGNTNDGVEDMSRQNGRSSTSLAAEAAAAALRNFARGRPSNSNRSSLISSVSSSSSNSFKSVHSGRVGTTSPARTPSRRESTTSLQPGSNSPDLAQRLESQEGSPGNGPFEDGMSSDSDPLNENQNAEASYRPGPRPNVQSRPGPSNHAKSRQRRDRNNSPPWTSMLGRDSRYPLPSRRSSISIPSTPAPQYTQHGEGSPFEAGPLVSNSRDTSVGAVTHVGYIMDPEKKSAWFLDDLTGALGKADAGTKFSLYVDEKEVDDDMHMPYPDDDVRLKPTLKEFFAPNRLCSLFGLLFLFIGLLSVFVLLPVLSYTGTPIYSYPYGGHSNDTNSVGEEWARVNNLKYPLLKNLRTGLIDPDTPKSAMTRQSFGGEELVLVFSDEFNTPNRTFYPGDDPFWTGQDIWYGSTQDLEWYDPDAVTTSDGTLTIRLDKFVNHDVNYRSGMINSWNQICFKGGALEISVSLPGPGGASGLWPGAWTLGNLGRPGFRASTDGIWPYTYNSCDAGITPNQSMTDGTSYLLGQKLPSCVCEGEDHPTPGTGRGAPEIDVFEASADPNSKVGVITQSYQVAPYDIWYQPNYDFFAIPNPNFTQMNSYCGGPYQQAISGTTLLNNDWYNGTQYQKYGFEYTPGIGPNSQITWFVGDDISYMINGDALGPNGNVDNRVISEEPMAIVLNLGFSASWTGINFGELVFPTMMYVDYVRWYQPSDSVTVTCDPPGYETTEYIRTHPSAFNNINLTTWDETGYGWPKHNLNGDC</sequence>
<organism evidence="12 13">
    <name type="scientific">Cladonia borealis</name>
    <dbReference type="NCBI Taxonomy" id="184061"/>
    <lineage>
        <taxon>Eukaryota</taxon>
        <taxon>Fungi</taxon>
        <taxon>Dikarya</taxon>
        <taxon>Ascomycota</taxon>
        <taxon>Pezizomycotina</taxon>
        <taxon>Lecanoromycetes</taxon>
        <taxon>OSLEUM clade</taxon>
        <taxon>Lecanoromycetidae</taxon>
        <taxon>Lecanorales</taxon>
        <taxon>Lecanorineae</taxon>
        <taxon>Cladoniaceae</taxon>
        <taxon>Cladonia</taxon>
    </lineage>
</organism>
<dbReference type="InterPro" id="IPR005629">
    <property type="entry name" value="Skn1/Kre6/Sbg1"/>
</dbReference>
<keyword evidence="5 10" id="KW-1133">Transmembrane helix</keyword>
<dbReference type="PANTHER" id="PTHR31361">
    <property type="entry name" value="BETA-GLUCAN SYNTHESIS-ASSOCIATED PROTEIN KRE6-RELATED"/>
    <property type="match status" value="1"/>
</dbReference>
<feature type="transmembrane region" description="Helical" evidence="10">
    <location>
        <begin position="305"/>
        <end position="328"/>
    </location>
</feature>
<dbReference type="PANTHER" id="PTHR31361:SF14">
    <property type="entry name" value="GH16 DOMAIN-CONTAINING PROTEIN"/>
    <property type="match status" value="1"/>
</dbReference>
<dbReference type="GO" id="GO:0005886">
    <property type="term" value="C:plasma membrane"/>
    <property type="evidence" value="ECO:0007669"/>
    <property type="project" value="TreeGrafter"/>
</dbReference>
<dbReference type="GO" id="GO:0031505">
    <property type="term" value="P:fungal-type cell wall organization"/>
    <property type="evidence" value="ECO:0007669"/>
    <property type="project" value="TreeGrafter"/>
</dbReference>
<keyword evidence="13" id="KW-1185">Reference proteome</keyword>
<dbReference type="AlphaFoldDB" id="A0AA39QR29"/>
<comment type="similarity">
    <text evidence="2">Belongs to the SKN1/KRE6 family.</text>
</comment>
<dbReference type="GO" id="GO:0005789">
    <property type="term" value="C:endoplasmic reticulum membrane"/>
    <property type="evidence" value="ECO:0007669"/>
    <property type="project" value="TreeGrafter"/>
</dbReference>
<feature type="compositionally biased region" description="Low complexity" evidence="9">
    <location>
        <begin position="57"/>
        <end position="81"/>
    </location>
</feature>
<proteinExistence type="inferred from homology"/>
<dbReference type="CDD" id="cd02180">
    <property type="entry name" value="GH16_fungal_KRE6_glucanase"/>
    <property type="match status" value="1"/>
</dbReference>
<comment type="subcellular location">
    <subcellularLocation>
        <location evidence="1">Membrane</location>
        <topology evidence="1">Single-pass type II membrane protein</topology>
    </subcellularLocation>
</comment>
<evidence type="ECO:0000313" key="13">
    <source>
        <dbReference type="Proteomes" id="UP001166286"/>
    </source>
</evidence>
<protein>
    <recommendedName>
        <fullName evidence="11">GH16 domain-containing protein</fullName>
    </recommendedName>
</protein>
<feature type="compositionally biased region" description="Low complexity" evidence="9">
    <location>
        <begin position="190"/>
        <end position="203"/>
    </location>
</feature>
<feature type="region of interest" description="Disordered" evidence="9">
    <location>
        <begin position="1"/>
        <end position="225"/>
    </location>
</feature>
<name>A0AA39QR29_9LECA</name>
<evidence type="ECO:0000256" key="1">
    <source>
        <dbReference type="ARBA" id="ARBA00004606"/>
    </source>
</evidence>
<feature type="domain" description="GH16" evidence="11">
    <location>
        <begin position="355"/>
        <end position="727"/>
    </location>
</feature>
<evidence type="ECO:0000256" key="9">
    <source>
        <dbReference type="SAM" id="MobiDB-lite"/>
    </source>
</evidence>
<keyword evidence="7" id="KW-0325">Glycoprotein</keyword>
<dbReference type="Pfam" id="PF03935">
    <property type="entry name" value="SKN1_KRE6_Sbg1"/>
    <property type="match status" value="1"/>
</dbReference>
<evidence type="ECO:0000256" key="5">
    <source>
        <dbReference type="ARBA" id="ARBA00022989"/>
    </source>
</evidence>
<dbReference type="PROSITE" id="PS51762">
    <property type="entry name" value="GH16_2"/>
    <property type="match status" value="1"/>
</dbReference>
<dbReference type="SUPFAM" id="SSF49899">
    <property type="entry name" value="Concanavalin A-like lectins/glucanases"/>
    <property type="match status" value="1"/>
</dbReference>
<dbReference type="GO" id="GO:0015926">
    <property type="term" value="F:glucosidase activity"/>
    <property type="evidence" value="ECO:0007669"/>
    <property type="project" value="TreeGrafter"/>
</dbReference>
<dbReference type="Gene3D" id="2.60.120.200">
    <property type="match status" value="1"/>
</dbReference>
<feature type="compositionally biased region" description="Polar residues" evidence="9">
    <location>
        <begin position="13"/>
        <end position="23"/>
    </location>
</feature>
<comment type="caution">
    <text evidence="12">The sequence shown here is derived from an EMBL/GenBank/DDBJ whole genome shotgun (WGS) entry which is preliminary data.</text>
</comment>
<evidence type="ECO:0000256" key="4">
    <source>
        <dbReference type="ARBA" id="ARBA00022968"/>
    </source>
</evidence>
<gene>
    <name evidence="12" type="ORF">JMJ35_010126</name>
</gene>
<keyword evidence="8" id="KW-0961">Cell wall biogenesis/degradation</keyword>
<evidence type="ECO:0000256" key="10">
    <source>
        <dbReference type="SAM" id="Phobius"/>
    </source>
</evidence>
<dbReference type="GO" id="GO:0006078">
    <property type="term" value="P:(1-&gt;6)-beta-D-glucan biosynthetic process"/>
    <property type="evidence" value="ECO:0007669"/>
    <property type="project" value="TreeGrafter"/>
</dbReference>
<evidence type="ECO:0000256" key="6">
    <source>
        <dbReference type="ARBA" id="ARBA00023136"/>
    </source>
</evidence>
<keyword evidence="6 10" id="KW-0472">Membrane</keyword>
<evidence type="ECO:0000256" key="2">
    <source>
        <dbReference type="ARBA" id="ARBA00010962"/>
    </source>
</evidence>
<dbReference type="InterPro" id="IPR013320">
    <property type="entry name" value="ConA-like_dom_sf"/>
</dbReference>